<protein>
    <submittedName>
        <fullName evidence="2">Uncharacterized protein</fullName>
    </submittedName>
</protein>
<name>A0A8H4XNA6_9HYPO</name>
<dbReference type="Proteomes" id="UP000635477">
    <property type="component" value="Unassembled WGS sequence"/>
</dbReference>
<evidence type="ECO:0000313" key="3">
    <source>
        <dbReference type="Proteomes" id="UP000635477"/>
    </source>
</evidence>
<dbReference type="EMBL" id="JABEYC010000159">
    <property type="protein sequence ID" value="KAF4981623.1"/>
    <property type="molecule type" value="Genomic_DNA"/>
</dbReference>
<reference evidence="2" key="1">
    <citation type="journal article" date="2020" name="BMC Genomics">
        <title>Correction to: Identification and distribution of gene clusters required for synthesis of sphingolipid metabolism inhibitors in diverse species of the filamentous fungus Fusarium.</title>
        <authorList>
            <person name="Kim H.S."/>
            <person name="Lohmar J.M."/>
            <person name="Busman M."/>
            <person name="Brown D.W."/>
            <person name="Naumann T.A."/>
            <person name="Divon H.H."/>
            <person name="Lysoe E."/>
            <person name="Uhlig S."/>
            <person name="Proctor R.H."/>
        </authorList>
    </citation>
    <scope>NUCLEOTIDE SEQUENCE</scope>
    <source>
        <strain evidence="2">NRRL 22465</strain>
    </source>
</reference>
<comment type="caution">
    <text evidence="2">The sequence shown here is derived from an EMBL/GenBank/DDBJ whole genome shotgun (WGS) entry which is preliminary data.</text>
</comment>
<feature type="compositionally biased region" description="Basic and acidic residues" evidence="1">
    <location>
        <begin position="36"/>
        <end position="46"/>
    </location>
</feature>
<dbReference type="AlphaFoldDB" id="A0A8H4XNA6"/>
<gene>
    <name evidence="2" type="ORF">FZEAL_2635</name>
</gene>
<feature type="region of interest" description="Disordered" evidence="1">
    <location>
        <begin position="36"/>
        <end position="64"/>
    </location>
</feature>
<dbReference type="OrthoDB" id="3993201at2759"/>
<evidence type="ECO:0000256" key="1">
    <source>
        <dbReference type="SAM" id="MobiDB-lite"/>
    </source>
</evidence>
<accession>A0A8H4XNA6</accession>
<keyword evidence="3" id="KW-1185">Reference proteome</keyword>
<proteinExistence type="predicted"/>
<organism evidence="2 3">
    <name type="scientific">Fusarium zealandicum</name>
    <dbReference type="NCBI Taxonomy" id="1053134"/>
    <lineage>
        <taxon>Eukaryota</taxon>
        <taxon>Fungi</taxon>
        <taxon>Dikarya</taxon>
        <taxon>Ascomycota</taxon>
        <taxon>Pezizomycotina</taxon>
        <taxon>Sordariomycetes</taxon>
        <taxon>Hypocreomycetidae</taxon>
        <taxon>Hypocreales</taxon>
        <taxon>Nectriaceae</taxon>
        <taxon>Fusarium</taxon>
        <taxon>Fusarium staphyleae species complex</taxon>
    </lineage>
</organism>
<evidence type="ECO:0000313" key="2">
    <source>
        <dbReference type="EMBL" id="KAF4981623.1"/>
    </source>
</evidence>
<reference evidence="2" key="2">
    <citation type="submission" date="2020-05" db="EMBL/GenBank/DDBJ databases">
        <authorList>
            <person name="Kim H.-S."/>
            <person name="Proctor R.H."/>
            <person name="Brown D.W."/>
        </authorList>
    </citation>
    <scope>NUCLEOTIDE SEQUENCE</scope>
    <source>
        <strain evidence="2">NRRL 22465</strain>
    </source>
</reference>
<feature type="compositionally biased region" description="Polar residues" evidence="1">
    <location>
        <begin position="47"/>
        <end position="62"/>
    </location>
</feature>
<sequence length="202" mass="22176">MSRITAPASKLTRTLLESHRSTGAVLMPKYDELLRAPLRPSEHSDSSRGLTTTHRPTPQPSLANRRRPLMQTFHSSGPSQAPVAHLDTTVLPKIHAVPASDEPIPRMPLLPDNYGAFHHSLSDAADFSRSSRPIIFAADPDVVVPGAPMAPVEGLNMDGVELKFAHEQQPAQHEKEESGFLKDMLRSMVDDVFGSKSQLQKH</sequence>